<feature type="compositionally biased region" description="Polar residues" evidence="1">
    <location>
        <begin position="12"/>
        <end position="26"/>
    </location>
</feature>
<reference evidence="2 3" key="2">
    <citation type="journal article" date="2023" name="Mol. Biol. Evol.">
        <title>Genomics of Secondarily Temperate Adaptation in the Only Non-Antarctic Icefish.</title>
        <authorList>
            <person name="Rivera-Colon A.G."/>
            <person name="Rayamajhi N."/>
            <person name="Minhas B.F."/>
            <person name="Madrigal G."/>
            <person name="Bilyk K.T."/>
            <person name="Yoon V."/>
            <person name="Hune M."/>
            <person name="Gregory S."/>
            <person name="Cheng C.H.C."/>
            <person name="Catchen J.M."/>
        </authorList>
    </citation>
    <scope>NUCLEOTIDE SEQUENCE [LARGE SCALE GENOMIC DNA]</scope>
    <source>
        <strain evidence="2">JMC-PN-2008</strain>
    </source>
</reference>
<dbReference type="EMBL" id="JAUZQC010000003">
    <property type="protein sequence ID" value="KAK5874443.1"/>
    <property type="molecule type" value="Genomic_DNA"/>
</dbReference>
<name>A0AAN7Y2E5_ELEMC</name>
<evidence type="ECO:0000313" key="2">
    <source>
        <dbReference type="EMBL" id="KAK5874443.1"/>
    </source>
</evidence>
<accession>A0AAN7Y2E5</accession>
<sequence length="97" mass="10405">MKPELPLGLAPQSMQQSTSDLSTPKASFSGAPIPMPKAGLSLSQSSIPKKRNVTIISAKNWTQREGSSEDQSFSRANGSPGRETLHEVSDINCIFNC</sequence>
<keyword evidence="3" id="KW-1185">Reference proteome</keyword>
<proteinExistence type="predicted"/>
<comment type="caution">
    <text evidence="2">The sequence shown here is derived from an EMBL/GenBank/DDBJ whole genome shotgun (WGS) entry which is preliminary data.</text>
</comment>
<dbReference type="AlphaFoldDB" id="A0AAN7Y2E5"/>
<evidence type="ECO:0000256" key="1">
    <source>
        <dbReference type="SAM" id="MobiDB-lite"/>
    </source>
</evidence>
<gene>
    <name evidence="2" type="ORF">PBY51_019387</name>
</gene>
<reference evidence="2 3" key="1">
    <citation type="journal article" date="2023" name="Genes (Basel)">
        <title>Chromosome-Level Genome Assembly and Circadian Gene Repertoire of the Patagonia Blennie Eleginops maclovinus-The Closest Ancestral Proxy of Antarctic Cryonotothenioids.</title>
        <authorList>
            <person name="Cheng C.C."/>
            <person name="Rivera-Colon A.G."/>
            <person name="Minhas B.F."/>
            <person name="Wilson L."/>
            <person name="Rayamajhi N."/>
            <person name="Vargas-Chacoff L."/>
            <person name="Catchen J.M."/>
        </authorList>
    </citation>
    <scope>NUCLEOTIDE SEQUENCE [LARGE SCALE GENOMIC DNA]</scope>
    <source>
        <strain evidence="2">JMC-PN-2008</strain>
    </source>
</reference>
<feature type="region of interest" description="Disordered" evidence="1">
    <location>
        <begin position="59"/>
        <end position="84"/>
    </location>
</feature>
<organism evidence="2 3">
    <name type="scientific">Eleginops maclovinus</name>
    <name type="common">Patagonian blennie</name>
    <name type="synonym">Eleginus maclovinus</name>
    <dbReference type="NCBI Taxonomy" id="56733"/>
    <lineage>
        <taxon>Eukaryota</taxon>
        <taxon>Metazoa</taxon>
        <taxon>Chordata</taxon>
        <taxon>Craniata</taxon>
        <taxon>Vertebrata</taxon>
        <taxon>Euteleostomi</taxon>
        <taxon>Actinopterygii</taxon>
        <taxon>Neopterygii</taxon>
        <taxon>Teleostei</taxon>
        <taxon>Neoteleostei</taxon>
        <taxon>Acanthomorphata</taxon>
        <taxon>Eupercaria</taxon>
        <taxon>Perciformes</taxon>
        <taxon>Notothenioidei</taxon>
        <taxon>Eleginopidae</taxon>
        <taxon>Eleginops</taxon>
    </lineage>
</organism>
<dbReference type="Proteomes" id="UP001346869">
    <property type="component" value="Unassembled WGS sequence"/>
</dbReference>
<feature type="region of interest" description="Disordered" evidence="1">
    <location>
        <begin position="1"/>
        <end position="46"/>
    </location>
</feature>
<feature type="compositionally biased region" description="Polar residues" evidence="1">
    <location>
        <begin position="59"/>
        <end position="77"/>
    </location>
</feature>
<protein>
    <submittedName>
        <fullName evidence="2">Uncharacterized protein</fullName>
    </submittedName>
</protein>
<evidence type="ECO:0000313" key="3">
    <source>
        <dbReference type="Proteomes" id="UP001346869"/>
    </source>
</evidence>